<dbReference type="GO" id="GO:0006637">
    <property type="term" value="P:acyl-CoA metabolic process"/>
    <property type="evidence" value="ECO:0007669"/>
    <property type="project" value="InterPro"/>
</dbReference>
<keyword evidence="6" id="KW-1185">Reference proteome</keyword>
<reference evidence="5 6" key="1">
    <citation type="journal article" date="2018" name="PLoS Pathog.">
        <title>Evolution of structural diversity of trichothecenes, a family of toxins produced by plant pathogenic and entomopathogenic fungi.</title>
        <authorList>
            <person name="Proctor R.H."/>
            <person name="McCormick S.P."/>
            <person name="Kim H.S."/>
            <person name="Cardoza R.E."/>
            <person name="Stanley A.M."/>
            <person name="Lindo L."/>
            <person name="Kelly A."/>
            <person name="Brown D.W."/>
            <person name="Lee T."/>
            <person name="Vaughan M.M."/>
            <person name="Alexander N.J."/>
            <person name="Busman M."/>
            <person name="Gutierrez S."/>
        </authorList>
    </citation>
    <scope>NUCLEOTIDE SEQUENCE [LARGE SCALE GENOMIC DNA]</scope>
    <source>
        <strain evidence="5 6">NRRL 20695</strain>
    </source>
</reference>
<protein>
    <submittedName>
        <fullName evidence="5">Thioesterase thiol ester dehydrase-isomerase</fullName>
    </submittedName>
</protein>
<dbReference type="GO" id="GO:0047617">
    <property type="term" value="F:fatty acyl-CoA hydrolase activity"/>
    <property type="evidence" value="ECO:0007669"/>
    <property type="project" value="InterPro"/>
</dbReference>
<feature type="domain" description="Acyl-CoA thioesterase-like N-terminal HotDog" evidence="3">
    <location>
        <begin position="60"/>
        <end position="136"/>
    </location>
</feature>
<dbReference type="GO" id="GO:0009062">
    <property type="term" value="P:fatty acid catabolic process"/>
    <property type="evidence" value="ECO:0007669"/>
    <property type="project" value="TreeGrafter"/>
</dbReference>
<dbReference type="Pfam" id="PF20789">
    <property type="entry name" value="4HBT_3C"/>
    <property type="match status" value="1"/>
</dbReference>
<evidence type="ECO:0000256" key="2">
    <source>
        <dbReference type="ARBA" id="ARBA00022801"/>
    </source>
</evidence>
<dbReference type="OrthoDB" id="68328at2759"/>
<name>A0A395T4G5_9HYPO</name>
<dbReference type="InterPro" id="IPR049450">
    <property type="entry name" value="ACOT8-like_C"/>
</dbReference>
<dbReference type="PANTHER" id="PTHR11066">
    <property type="entry name" value="ACYL-COA THIOESTERASE"/>
    <property type="match status" value="1"/>
</dbReference>
<dbReference type="PANTHER" id="PTHR11066:SF64">
    <property type="entry name" value="ACYL-COA THIOESTERASE (AFU_ORTHOLOGUE AFUA_1G12060)"/>
    <property type="match status" value="1"/>
</dbReference>
<dbReference type="Gene3D" id="2.40.160.210">
    <property type="entry name" value="Acyl-CoA thioesterase, double hotdog domain"/>
    <property type="match status" value="1"/>
</dbReference>
<keyword evidence="2" id="KW-0378">Hydrolase</keyword>
<comment type="similarity">
    <text evidence="1">Belongs to the C/M/P thioester hydrolase family.</text>
</comment>
<comment type="caution">
    <text evidence="5">The sequence shown here is derived from an EMBL/GenBank/DDBJ whole genome shotgun (WGS) entry which is preliminary data.</text>
</comment>
<dbReference type="InterPro" id="IPR003703">
    <property type="entry name" value="Acyl_CoA_thio"/>
</dbReference>
<dbReference type="InterPro" id="IPR042171">
    <property type="entry name" value="Acyl-CoA_hotdog"/>
</dbReference>
<feature type="domain" description="Acyl-CoA thioesterase-like C-terminal" evidence="4">
    <location>
        <begin position="286"/>
        <end position="352"/>
    </location>
</feature>
<dbReference type="CDD" id="cd03445">
    <property type="entry name" value="Thioesterase_II_repeat2"/>
    <property type="match status" value="1"/>
</dbReference>
<sequence length="366" mass="40998">MTALPKEWKRLSFQEALELLRLPDDASTTQTIQRFMSRQPAWTPGQELPWDTVGIPPPKITRGAYGAVVYTQAALAASRVVEQEDGSEQRENKRGIHSIHAVFTNPGLSDRPFILDVSEVHSSRSFSTRLVHARQPIQPSTSISGPFPQSDAETPLGNPCLTSIITFKRPVPTTDEVQGAPPQERFRDILFSRKPDEWDPCPQADVDALKAKFPNEGHGAFPILDMYKVDMSAFNADKAIPERREFIYYRLLEPLPKEDANAHILCHTFEADRNSLFMLGNHLGYGHDLGIAASLSYSFYVHVNADEAVMEGSGWWIQEVSWPRFSAGRGAMESLIWSPRGKHVATGYQDGIILPMATKQERDTKL</sequence>
<dbReference type="EMBL" id="PXOG01000053">
    <property type="protein sequence ID" value="RGP79222.1"/>
    <property type="molecule type" value="Genomic_DNA"/>
</dbReference>
<dbReference type="Proteomes" id="UP000266234">
    <property type="component" value="Unassembled WGS sequence"/>
</dbReference>
<accession>A0A395T4G5</accession>
<evidence type="ECO:0000313" key="5">
    <source>
        <dbReference type="EMBL" id="RGP79222.1"/>
    </source>
</evidence>
<dbReference type="InterPro" id="IPR049449">
    <property type="entry name" value="TesB_ACOT8-like_N"/>
</dbReference>
<dbReference type="InterPro" id="IPR029069">
    <property type="entry name" value="HotDog_dom_sf"/>
</dbReference>
<gene>
    <name evidence="5" type="ORF">FLONG3_2658</name>
</gene>
<dbReference type="CDD" id="cd03444">
    <property type="entry name" value="Thioesterase_II_repeat1"/>
    <property type="match status" value="1"/>
</dbReference>
<evidence type="ECO:0000256" key="1">
    <source>
        <dbReference type="ARBA" id="ARBA00006538"/>
    </source>
</evidence>
<dbReference type="STRING" id="694270.A0A395T4G5"/>
<dbReference type="GO" id="GO:0005782">
    <property type="term" value="C:peroxisomal matrix"/>
    <property type="evidence" value="ECO:0007669"/>
    <property type="project" value="UniProtKB-SubCell"/>
</dbReference>
<evidence type="ECO:0000259" key="4">
    <source>
        <dbReference type="Pfam" id="PF20789"/>
    </source>
</evidence>
<dbReference type="AlphaFoldDB" id="A0A395T4G5"/>
<dbReference type="SUPFAM" id="SSF54637">
    <property type="entry name" value="Thioesterase/thiol ester dehydrase-isomerase"/>
    <property type="match status" value="2"/>
</dbReference>
<dbReference type="GO" id="GO:0016853">
    <property type="term" value="F:isomerase activity"/>
    <property type="evidence" value="ECO:0007669"/>
    <property type="project" value="UniProtKB-KW"/>
</dbReference>
<evidence type="ECO:0000259" key="3">
    <source>
        <dbReference type="Pfam" id="PF13622"/>
    </source>
</evidence>
<keyword evidence="5" id="KW-0413">Isomerase</keyword>
<organism evidence="5 6">
    <name type="scientific">Fusarium longipes</name>
    <dbReference type="NCBI Taxonomy" id="694270"/>
    <lineage>
        <taxon>Eukaryota</taxon>
        <taxon>Fungi</taxon>
        <taxon>Dikarya</taxon>
        <taxon>Ascomycota</taxon>
        <taxon>Pezizomycotina</taxon>
        <taxon>Sordariomycetes</taxon>
        <taxon>Hypocreomycetidae</taxon>
        <taxon>Hypocreales</taxon>
        <taxon>Nectriaceae</taxon>
        <taxon>Fusarium</taxon>
    </lineage>
</organism>
<evidence type="ECO:0000313" key="6">
    <source>
        <dbReference type="Proteomes" id="UP000266234"/>
    </source>
</evidence>
<dbReference type="Pfam" id="PF13622">
    <property type="entry name" value="4HBT_3"/>
    <property type="match status" value="1"/>
</dbReference>
<proteinExistence type="inferred from homology"/>